<dbReference type="STRING" id="61635.BN85312050"/>
<keyword evidence="1" id="KW-1133">Transmembrane helix</keyword>
<dbReference type="SMART" id="SM00267">
    <property type="entry name" value="GGDEF"/>
    <property type="match status" value="1"/>
</dbReference>
<dbReference type="HOGENOM" id="CLU_616274_0_0_14"/>
<dbReference type="RefSeq" id="WP_030005086.1">
    <property type="nucleotide sequence ID" value="NC_022549.1"/>
</dbReference>
<protein>
    <submittedName>
        <fullName evidence="3">Predicted Diguanylate cyclase</fullName>
    </submittedName>
</protein>
<dbReference type="OrthoDB" id="9804955at2"/>
<dbReference type="EMBL" id="FO681348">
    <property type="protein sequence ID" value="CCV66226.1"/>
    <property type="molecule type" value="Genomic_DNA"/>
</dbReference>
<keyword evidence="1" id="KW-0812">Transmembrane</keyword>
<dbReference type="NCBIfam" id="TIGR00254">
    <property type="entry name" value="GGDEF"/>
    <property type="match status" value="1"/>
</dbReference>
<sequence>MESLVKRIKWMGLGLIIMLFVMMFFGLFIPLDRQIETSNKENFVISVDAYESSINHYIKNLAKLSNVMTSDSHNGHGIIEYLNDEKTRSELKEELAIRFNQNYLVSEACYLRREVNQVLLDEVGTQLFEFVYQQTFNEQSWLVTFEEKTFLIIYQPIIHESLYLGHDLYYFDLSIYVDENNQKGISYELFSTLNEVTEYLEAYDYYTLDGKLVYETNSKILVVGQIKDIYGFYMISIDKTLLKPHLERIYYNVAVIITFVFVVFFIFNGMTIYKVKKAMLKSAQKTNEYRLIADYDSLTYALSRSYFERWRKEFHQKAKEEGWFASLIMIDVDNLKQINDVYGHVLGDDVLREVGSRIQNSLRANDLFFRFGGDEFVLILEDCPIEIAEKILNRIISEVKAINHYLFDVEISYGIERLTNGDLVNDVIHKADIKMYKNKRSKKS</sequence>
<gene>
    <name evidence="3" type="ORF">BN85312050</name>
</gene>
<dbReference type="PANTHER" id="PTHR45138:SF6">
    <property type="entry name" value="DIGUANYLATE CYCLASE DGCN"/>
    <property type="match status" value="1"/>
</dbReference>
<dbReference type="PROSITE" id="PS50887">
    <property type="entry name" value="GGDEF"/>
    <property type="match status" value="1"/>
</dbReference>
<organism evidence="3 4">
    <name type="scientific">Acholeplasma brassicae</name>
    <dbReference type="NCBI Taxonomy" id="61635"/>
    <lineage>
        <taxon>Bacteria</taxon>
        <taxon>Bacillati</taxon>
        <taxon>Mycoplasmatota</taxon>
        <taxon>Mollicutes</taxon>
        <taxon>Acholeplasmatales</taxon>
        <taxon>Acholeplasmataceae</taxon>
        <taxon>Acholeplasma</taxon>
    </lineage>
</organism>
<evidence type="ECO:0000313" key="3">
    <source>
        <dbReference type="EMBL" id="CCV66226.1"/>
    </source>
</evidence>
<feature type="domain" description="GGDEF" evidence="2">
    <location>
        <begin position="323"/>
        <end position="444"/>
    </location>
</feature>
<dbReference type="InterPro" id="IPR043128">
    <property type="entry name" value="Rev_trsase/Diguanyl_cyclase"/>
</dbReference>
<dbReference type="PANTHER" id="PTHR45138">
    <property type="entry name" value="REGULATORY COMPONENTS OF SENSORY TRANSDUCTION SYSTEM"/>
    <property type="match status" value="1"/>
</dbReference>
<dbReference type="Proteomes" id="UP000032737">
    <property type="component" value="Chromosome"/>
</dbReference>
<name>U4KPG0_9MOLU</name>
<evidence type="ECO:0000259" key="2">
    <source>
        <dbReference type="PROSITE" id="PS50887"/>
    </source>
</evidence>
<dbReference type="SUPFAM" id="SSF55073">
    <property type="entry name" value="Nucleotide cyclase"/>
    <property type="match status" value="1"/>
</dbReference>
<dbReference type="AlphaFoldDB" id="U4KPG0"/>
<dbReference type="GO" id="GO:0052621">
    <property type="term" value="F:diguanylate cyclase activity"/>
    <property type="evidence" value="ECO:0007669"/>
    <property type="project" value="TreeGrafter"/>
</dbReference>
<dbReference type="Gene3D" id="3.30.70.270">
    <property type="match status" value="1"/>
</dbReference>
<dbReference type="GO" id="GO:1902201">
    <property type="term" value="P:negative regulation of bacterial-type flagellum-dependent cell motility"/>
    <property type="evidence" value="ECO:0007669"/>
    <property type="project" value="TreeGrafter"/>
</dbReference>
<reference evidence="3 4" key="1">
    <citation type="journal article" date="2013" name="J. Mol. Microbiol. Biotechnol.">
        <title>Analysis of the Complete Genomes of Acholeplasma brassicae , A. palmae and A. laidlawii and Their Comparison to the Obligate Parasites from ' Candidatus Phytoplasma'.</title>
        <authorList>
            <person name="Kube M."/>
            <person name="Siewert C."/>
            <person name="Migdoll A.M."/>
            <person name="Duduk B."/>
            <person name="Holz S."/>
            <person name="Rabus R."/>
            <person name="Seemuller E."/>
            <person name="Mitrovic J."/>
            <person name="Muller I."/>
            <person name="Buttner C."/>
            <person name="Reinhardt R."/>
        </authorList>
    </citation>
    <scope>NUCLEOTIDE SEQUENCE [LARGE SCALE GENOMIC DNA]</scope>
    <source>
        <strain evidence="4">0502</strain>
    </source>
</reference>
<dbReference type="InterPro" id="IPR050469">
    <property type="entry name" value="Diguanylate_Cyclase"/>
</dbReference>
<dbReference type="InterPro" id="IPR000160">
    <property type="entry name" value="GGDEF_dom"/>
</dbReference>
<feature type="transmembrane region" description="Helical" evidence="1">
    <location>
        <begin position="12"/>
        <end position="31"/>
    </location>
</feature>
<dbReference type="GO" id="GO:0005886">
    <property type="term" value="C:plasma membrane"/>
    <property type="evidence" value="ECO:0007669"/>
    <property type="project" value="TreeGrafter"/>
</dbReference>
<evidence type="ECO:0000313" key="4">
    <source>
        <dbReference type="Proteomes" id="UP000032737"/>
    </source>
</evidence>
<dbReference type="InterPro" id="IPR029787">
    <property type="entry name" value="Nucleotide_cyclase"/>
</dbReference>
<evidence type="ECO:0000256" key="1">
    <source>
        <dbReference type="SAM" id="Phobius"/>
    </source>
</evidence>
<keyword evidence="4" id="KW-1185">Reference proteome</keyword>
<keyword evidence="1" id="KW-0472">Membrane</keyword>
<dbReference type="KEGG" id="abra:BN85312050"/>
<dbReference type="GO" id="GO:0043709">
    <property type="term" value="P:cell adhesion involved in single-species biofilm formation"/>
    <property type="evidence" value="ECO:0007669"/>
    <property type="project" value="TreeGrafter"/>
</dbReference>
<dbReference type="Pfam" id="PF00990">
    <property type="entry name" value="GGDEF"/>
    <property type="match status" value="1"/>
</dbReference>
<accession>U4KPG0</accession>
<proteinExistence type="predicted"/>
<dbReference type="CDD" id="cd01949">
    <property type="entry name" value="GGDEF"/>
    <property type="match status" value="1"/>
</dbReference>
<feature type="transmembrane region" description="Helical" evidence="1">
    <location>
        <begin position="249"/>
        <end position="273"/>
    </location>
</feature>